<dbReference type="InterPro" id="IPR038770">
    <property type="entry name" value="Na+/solute_symporter_sf"/>
</dbReference>
<accession>A0A1S3K2L7</accession>
<comment type="subcellular location">
    <subcellularLocation>
        <location evidence="1">Membrane</location>
        <topology evidence="1">Multi-pass membrane protein</topology>
    </subcellularLocation>
</comment>
<evidence type="ECO:0000256" key="5">
    <source>
        <dbReference type="ARBA" id="ARBA00022989"/>
    </source>
</evidence>
<dbReference type="Pfam" id="PF01758">
    <property type="entry name" value="SBF"/>
    <property type="match status" value="1"/>
</dbReference>
<feature type="transmembrane region" description="Helical" evidence="8">
    <location>
        <begin position="138"/>
        <end position="161"/>
    </location>
</feature>
<dbReference type="AlphaFoldDB" id="A0A1S3K2L7"/>
<comment type="similarity">
    <text evidence="2">Belongs to the bile acid:sodium symporter (BASS) (TC 2.A.28) family.</text>
</comment>
<feature type="chain" id="PRO_5010363389" evidence="9">
    <location>
        <begin position="19"/>
        <end position="476"/>
    </location>
</feature>
<keyword evidence="9" id="KW-0732">Signal</keyword>
<dbReference type="InterPro" id="IPR004710">
    <property type="entry name" value="Bilac:Na_transpt"/>
</dbReference>
<evidence type="ECO:0000313" key="11">
    <source>
        <dbReference type="RefSeq" id="XP_013416883.1"/>
    </source>
</evidence>
<dbReference type="InterPro" id="IPR002657">
    <property type="entry name" value="BilAc:Na_symport/Acr3"/>
</dbReference>
<feature type="transmembrane region" description="Helical" evidence="8">
    <location>
        <begin position="394"/>
        <end position="416"/>
    </location>
</feature>
<evidence type="ECO:0000256" key="7">
    <source>
        <dbReference type="SAM" id="MobiDB-lite"/>
    </source>
</evidence>
<dbReference type="Gene3D" id="1.20.1530.20">
    <property type="match status" value="1"/>
</dbReference>
<dbReference type="RefSeq" id="XP_013416883.1">
    <property type="nucleotide sequence ID" value="XM_013561429.1"/>
</dbReference>
<dbReference type="FunCoup" id="A0A1S3K2L7">
    <property type="interactions" value="170"/>
</dbReference>
<keyword evidence="3 8" id="KW-0812">Transmembrane</keyword>
<feature type="transmembrane region" description="Helical" evidence="8">
    <location>
        <begin position="239"/>
        <end position="260"/>
    </location>
</feature>
<dbReference type="InParanoid" id="A0A1S3K2L7"/>
<feature type="transmembrane region" description="Helical" evidence="8">
    <location>
        <begin position="309"/>
        <end position="329"/>
    </location>
</feature>
<dbReference type="OMA" id="TIMCETA"/>
<feature type="transmembrane region" description="Helical" evidence="8">
    <location>
        <begin position="204"/>
        <end position="227"/>
    </location>
</feature>
<feature type="transmembrane region" description="Helical" evidence="8">
    <location>
        <begin position="266"/>
        <end position="288"/>
    </location>
</feature>
<dbReference type="PANTHER" id="PTHR10361">
    <property type="entry name" value="SODIUM-BILE ACID COTRANSPORTER"/>
    <property type="match status" value="1"/>
</dbReference>
<keyword evidence="4" id="KW-0769">Symport</keyword>
<gene>
    <name evidence="11" type="primary">LOC106178304</name>
</gene>
<feature type="transmembrane region" description="Helical" evidence="8">
    <location>
        <begin position="173"/>
        <end position="198"/>
    </location>
</feature>
<evidence type="ECO:0000256" key="9">
    <source>
        <dbReference type="SAM" id="SignalP"/>
    </source>
</evidence>
<feature type="signal peptide" evidence="9">
    <location>
        <begin position="1"/>
        <end position="18"/>
    </location>
</feature>
<dbReference type="OrthoDB" id="203097at2759"/>
<feature type="region of interest" description="Disordered" evidence="7">
    <location>
        <begin position="429"/>
        <end position="461"/>
    </location>
</feature>
<sequence length="476" mass="52151">MVLKLMSLLVVLINFAECSLLSEINVTFPEPGVLQVYENKEATIHVTIESDRQQVVFIRFQAKDDTIAVLKGNTSTPVETWSTQGQKNLSLTVKGIFLGRTSILTTLYENQSVFENDGESLELPTNSIIEVLREPNPLYTVFLIVLSVVIGINIFGFGLMLDLEVVKEIFKKPIAPIVGFACQYIGMPLIAFAFTQILNLPDALALGLFVGGCCPGGGSSNIWSLLLDGDVNLSMCMTFISTTASIGMMPLWLFTLGMMFTSTVTIPYGNILVAIVSLLIPGFIGILVKKYAPKVAGVLTKAVRPIAAITVLVVIFLGIYNNLYVFVLFAKDWRYLVGGALVPFTGFVLSCAASFGACLPWYRVKTIMCETAIQNTGIAIVLLGFSLPQPDADLATVMAIAMSLVVPPPLVIILIIRTIYLRCCKKNQDKAKDSKENENEKKEQGDIKLETNVEKKSDLDRTENGVISQVYEKETE</sequence>
<keyword evidence="5 8" id="KW-1133">Transmembrane helix</keyword>
<dbReference type="GO" id="GO:0015293">
    <property type="term" value="F:symporter activity"/>
    <property type="evidence" value="ECO:0007669"/>
    <property type="project" value="UniProtKB-KW"/>
</dbReference>
<feature type="transmembrane region" description="Helical" evidence="8">
    <location>
        <begin position="335"/>
        <end position="359"/>
    </location>
</feature>
<evidence type="ECO:0000256" key="3">
    <source>
        <dbReference type="ARBA" id="ARBA00022692"/>
    </source>
</evidence>
<evidence type="ECO:0000313" key="10">
    <source>
        <dbReference type="Proteomes" id="UP000085678"/>
    </source>
</evidence>
<keyword evidence="10" id="KW-1185">Reference proteome</keyword>
<name>A0A1S3K2L7_LINAN</name>
<proteinExistence type="inferred from homology"/>
<dbReference type="KEGG" id="lak:106178304"/>
<organism evidence="10 11">
    <name type="scientific">Lingula anatina</name>
    <name type="common">Brachiopod</name>
    <name type="synonym">Lingula unguis</name>
    <dbReference type="NCBI Taxonomy" id="7574"/>
    <lineage>
        <taxon>Eukaryota</taxon>
        <taxon>Metazoa</taxon>
        <taxon>Spiralia</taxon>
        <taxon>Lophotrochozoa</taxon>
        <taxon>Brachiopoda</taxon>
        <taxon>Linguliformea</taxon>
        <taxon>Lingulata</taxon>
        <taxon>Lingulida</taxon>
        <taxon>Linguloidea</taxon>
        <taxon>Lingulidae</taxon>
        <taxon>Lingula</taxon>
    </lineage>
</organism>
<evidence type="ECO:0000256" key="4">
    <source>
        <dbReference type="ARBA" id="ARBA00022847"/>
    </source>
</evidence>
<keyword evidence="4" id="KW-0813">Transport</keyword>
<protein>
    <submittedName>
        <fullName evidence="11">Ileal sodium/bile acid cotransporter</fullName>
    </submittedName>
</protein>
<evidence type="ECO:0000256" key="2">
    <source>
        <dbReference type="ARBA" id="ARBA00006528"/>
    </source>
</evidence>
<evidence type="ECO:0000256" key="8">
    <source>
        <dbReference type="SAM" id="Phobius"/>
    </source>
</evidence>
<evidence type="ECO:0000256" key="6">
    <source>
        <dbReference type="ARBA" id="ARBA00023136"/>
    </source>
</evidence>
<evidence type="ECO:0000256" key="1">
    <source>
        <dbReference type="ARBA" id="ARBA00004141"/>
    </source>
</evidence>
<dbReference type="GO" id="GO:0016020">
    <property type="term" value="C:membrane"/>
    <property type="evidence" value="ECO:0007669"/>
    <property type="project" value="UniProtKB-SubCell"/>
</dbReference>
<keyword evidence="6 8" id="KW-0472">Membrane</keyword>
<dbReference type="GeneID" id="106178304"/>
<reference evidence="11" key="1">
    <citation type="submission" date="2025-08" db="UniProtKB">
        <authorList>
            <consortium name="RefSeq"/>
        </authorList>
    </citation>
    <scope>IDENTIFICATION</scope>
    <source>
        <tissue evidence="11">Gonads</tissue>
    </source>
</reference>
<feature type="transmembrane region" description="Helical" evidence="8">
    <location>
        <begin position="371"/>
        <end position="388"/>
    </location>
</feature>
<dbReference type="PANTHER" id="PTHR10361:SF28">
    <property type="entry name" value="P3 PROTEIN-RELATED"/>
    <property type="match status" value="1"/>
</dbReference>
<dbReference type="Proteomes" id="UP000085678">
    <property type="component" value="Unplaced"/>
</dbReference>